<evidence type="ECO:0000256" key="1">
    <source>
        <dbReference type="SAM" id="MobiDB-lite"/>
    </source>
</evidence>
<protein>
    <submittedName>
        <fullName evidence="2">Uncharacterized protein</fullName>
    </submittedName>
</protein>
<accession>A0A2P2GR09</accession>
<feature type="region of interest" description="Disordered" evidence="1">
    <location>
        <begin position="721"/>
        <end position="745"/>
    </location>
</feature>
<keyword evidence="3" id="KW-1185">Reference proteome</keyword>
<proteinExistence type="predicted"/>
<evidence type="ECO:0000313" key="2">
    <source>
        <dbReference type="EMBL" id="KKZ73931.1"/>
    </source>
</evidence>
<organism evidence="2 3">
    <name type="scientific">Streptomyces showdoensis</name>
    <dbReference type="NCBI Taxonomy" id="68268"/>
    <lineage>
        <taxon>Bacteria</taxon>
        <taxon>Bacillati</taxon>
        <taxon>Actinomycetota</taxon>
        <taxon>Actinomycetes</taxon>
        <taxon>Kitasatosporales</taxon>
        <taxon>Streptomycetaceae</taxon>
        <taxon>Streptomyces</taxon>
    </lineage>
</organism>
<comment type="caution">
    <text evidence="2">The sequence shown here is derived from an EMBL/GenBank/DDBJ whole genome shotgun (WGS) entry which is preliminary data.</text>
</comment>
<reference evidence="2 3" key="1">
    <citation type="submission" date="2015-05" db="EMBL/GenBank/DDBJ databases">
        <title>Draft Genome assembly of Streptomyces showdoensis.</title>
        <authorList>
            <person name="Thapa K.K."/>
            <person name="Metsa-Ketela M."/>
        </authorList>
    </citation>
    <scope>NUCLEOTIDE SEQUENCE [LARGE SCALE GENOMIC DNA]</scope>
    <source>
        <strain evidence="2 3">ATCC 15227</strain>
    </source>
</reference>
<dbReference type="EMBL" id="LAQS01000012">
    <property type="protein sequence ID" value="KKZ73931.1"/>
    <property type="molecule type" value="Genomic_DNA"/>
</dbReference>
<feature type="compositionally biased region" description="Pro residues" evidence="1">
    <location>
        <begin position="733"/>
        <end position="745"/>
    </location>
</feature>
<sequence>MQPASAALTAALALGQRTAAHTLRLGGRDVSAQVESWSLDRAYGTDLPDSMRAFSGSSSAQLDVTVTGAGGKSAPALYGPWAPRSSGDVARPGQSVVHGWGVGGTSLDAFRGKVRTRSAESGSDVVRLSALDGAERLRQPARLPYPDIPLRTVTPDSLVLYWVTSCTWVVDHLLRSAGIHTCPPPRSTAIFYAPMHGGLTPTIGSVERLSGLWSFWTKTGAPFESAMDGTFSTAEANYRPAVATVNRTSDGLWLEGWANTTFSNPNTDQILRYRLQYDTGTDSRFVSLEINFLTGTMTASHGANADPASNQRVSWNTSAAMGAGTYHFGWWLRWSSTGVPTVAPVVTKNGTAWAGADQSLATAPSPPGELRAVNLVVTNLRIEAMQISQLAAKPATDAERTLTGTWTKGATLGTPAFPMAVFPAVSGDVWSVLTDIARATLSTVEVDRDGFIRWQDYTRWAATPTTPALTVSSARELASLTVTEEIDACRNAVAVKWQNWAGHDYELAGLTDSPATPIAVAAGATITRSMPTSEDRYDPVPPTITGALSGWGNLIIRTAAATTAPLVRGAAEYSIRREDGTVYLTVRNRSASTFYYHACNLGTPKPSQTTGTPVVSLAAERDAASQAAYGMQSFEHDGAPWIQDGGTGRDVAKALIKAGAVPAPQLQSVEILPNPRVDLGDVVRVVDTTGAQLDTLAWVIGIRTEGSGTAVRQTLTLRGVASNGMPADTGLTPDPPTRPGAPPPV</sequence>
<dbReference type="Proteomes" id="UP000265325">
    <property type="component" value="Unassembled WGS sequence"/>
</dbReference>
<dbReference type="AlphaFoldDB" id="A0A2P2GR09"/>
<gene>
    <name evidence="2" type="ORF">VO63_09980</name>
</gene>
<name>A0A2P2GR09_STREW</name>
<evidence type="ECO:0000313" key="3">
    <source>
        <dbReference type="Proteomes" id="UP000265325"/>
    </source>
</evidence>